<name>A0ABX2HX35_ANAHA</name>
<feature type="domain" description="Glycosyltransferase 2-like" evidence="1">
    <location>
        <begin position="61"/>
        <end position="222"/>
    </location>
</feature>
<evidence type="ECO:0000313" key="2">
    <source>
        <dbReference type="EMBL" id="NSJ78808.1"/>
    </source>
</evidence>
<dbReference type="Gene3D" id="3.90.550.10">
    <property type="entry name" value="Spore Coat Polysaccharide Biosynthesis Protein SpsA, Chain A"/>
    <property type="match status" value="1"/>
</dbReference>
<dbReference type="PANTHER" id="PTHR22916:SF3">
    <property type="entry name" value="UDP-GLCNAC:BETAGAL BETA-1,3-N-ACETYLGLUCOSAMINYLTRANSFERASE-LIKE PROTEIN 1"/>
    <property type="match status" value="1"/>
</dbReference>
<dbReference type="PANTHER" id="PTHR22916">
    <property type="entry name" value="GLYCOSYLTRANSFERASE"/>
    <property type="match status" value="1"/>
</dbReference>
<evidence type="ECO:0000259" key="1">
    <source>
        <dbReference type="Pfam" id="PF00535"/>
    </source>
</evidence>
<protein>
    <submittedName>
        <fullName evidence="2">Glycosyltransferase family 2 protein</fullName>
    </submittedName>
</protein>
<sequence>MCLKQRVSFSNGCWHIPKDKTKRGRKTPLFLNDAFVLELLYKIWYNISRKSIRRKEISMKSVAMAFYNGAKYIDEQIRSILDNMEETDELIISVDDASDGSEAILEDWVQNDQRIRIIKGPGKGVVKNFENAFKHCRGEIIFLSDQDDVWKKNKMREIERVFEDPKVMAVVHDAQIVDEKLSSLDQTTFEWRNSGTGFWKNMKKNSYIGCCMAVRRSAMKRILPIPDDIWIHDQWIGLLSEQLGEVVFLEEPLIYYRRHGGNVTELTHGSITSMIKKRYHMIMGINHRVKEWSRHDKQNQRHTENS</sequence>
<dbReference type="InterPro" id="IPR001173">
    <property type="entry name" value="Glyco_trans_2-like"/>
</dbReference>
<dbReference type="CDD" id="cd04196">
    <property type="entry name" value="GT_2_like_d"/>
    <property type="match status" value="1"/>
</dbReference>
<dbReference type="Proteomes" id="UP001644750">
    <property type="component" value="Unassembled WGS sequence"/>
</dbReference>
<dbReference type="EMBL" id="JAAITB010000006">
    <property type="protein sequence ID" value="NSJ78808.1"/>
    <property type="molecule type" value="Genomic_DNA"/>
</dbReference>
<accession>A0ABX2HX35</accession>
<dbReference type="Pfam" id="PF00535">
    <property type="entry name" value="Glycos_transf_2"/>
    <property type="match status" value="1"/>
</dbReference>
<evidence type="ECO:0000313" key="3">
    <source>
        <dbReference type="Proteomes" id="UP001644750"/>
    </source>
</evidence>
<dbReference type="SUPFAM" id="SSF53448">
    <property type="entry name" value="Nucleotide-diphospho-sugar transferases"/>
    <property type="match status" value="1"/>
</dbReference>
<organism evidence="2 3">
    <name type="scientific">Anaerostipes hadrus</name>
    <dbReference type="NCBI Taxonomy" id="649756"/>
    <lineage>
        <taxon>Bacteria</taxon>
        <taxon>Bacillati</taxon>
        <taxon>Bacillota</taxon>
        <taxon>Clostridia</taxon>
        <taxon>Lachnospirales</taxon>
        <taxon>Lachnospiraceae</taxon>
        <taxon>Anaerostipes</taxon>
    </lineage>
</organism>
<gene>
    <name evidence="2" type="ORF">G5A72_04210</name>
</gene>
<proteinExistence type="predicted"/>
<dbReference type="InterPro" id="IPR029044">
    <property type="entry name" value="Nucleotide-diphossugar_trans"/>
</dbReference>
<keyword evidence="3" id="KW-1185">Reference proteome</keyword>
<reference evidence="2 3" key="1">
    <citation type="journal article" date="2020" name="Cell Host Microbe">
        <title>Functional and Genomic Variation between Human-Derived Isolates of Lachnospiraceae Reveals Inter- and Intra-Species Diversity.</title>
        <authorList>
            <person name="Sorbara M.T."/>
            <person name="Littmann E.R."/>
            <person name="Fontana E."/>
            <person name="Moody T.U."/>
            <person name="Kohout C.E."/>
            <person name="Gjonbalaj M."/>
            <person name="Eaton V."/>
            <person name="Seok R."/>
            <person name="Leiner I.M."/>
            <person name="Pamer E.G."/>
        </authorList>
    </citation>
    <scope>NUCLEOTIDE SEQUENCE [LARGE SCALE GENOMIC DNA]</scope>
    <source>
        <strain evidence="2 3">MSK.14.57</strain>
    </source>
</reference>
<comment type="caution">
    <text evidence="2">The sequence shown here is derived from an EMBL/GenBank/DDBJ whole genome shotgun (WGS) entry which is preliminary data.</text>
</comment>